<feature type="region of interest" description="Disordered" evidence="3">
    <location>
        <begin position="1"/>
        <end position="58"/>
    </location>
</feature>
<comment type="caution">
    <text evidence="5">The sequence shown here is derived from an EMBL/GenBank/DDBJ whole genome shotgun (WGS) entry which is preliminary data.</text>
</comment>
<reference evidence="5 6" key="1">
    <citation type="submission" date="2024-04" db="EMBL/GenBank/DDBJ databases">
        <title>The reference genome of an endangered Asteraceae, Deinandra increscens subsp. villosa, native to the Central Coast of California.</title>
        <authorList>
            <person name="Guilliams M."/>
            <person name="Hasenstab-Lehman K."/>
            <person name="Meyer R."/>
            <person name="Mcevoy S."/>
        </authorList>
    </citation>
    <scope>NUCLEOTIDE SEQUENCE [LARGE SCALE GENOMIC DNA]</scope>
    <source>
        <tissue evidence="5">Leaf</tissue>
    </source>
</reference>
<sequence>MADGYWSRQQQQQQQLHSSSPLLKRPRSEYDLPPSGLPFPHMMHNYPPQNDDIGGGPAVKDTETIGSAYDRYLQSTKLSSGEASGYGVSGLGREVGGGITGMHSLPSFDPVAMTRGGPMGLDLAAANGRAFPVDGHSPVDFMARPTRDTLPLPADASSTIYIEGLPSNCTRREVAHIFRPFVGYKEVRLVSKESKHRGGDPLIISFVDFTTPACAATALSALQGYKMDEHDPSSASLRLQFSKHPGPRSGPARRGGRR</sequence>
<evidence type="ECO:0000256" key="1">
    <source>
        <dbReference type="ARBA" id="ARBA00022884"/>
    </source>
</evidence>
<evidence type="ECO:0000259" key="4">
    <source>
        <dbReference type="PROSITE" id="PS50102"/>
    </source>
</evidence>
<protein>
    <recommendedName>
        <fullName evidence="4">RRM domain-containing protein</fullName>
    </recommendedName>
</protein>
<evidence type="ECO:0000256" key="3">
    <source>
        <dbReference type="SAM" id="MobiDB-lite"/>
    </source>
</evidence>
<evidence type="ECO:0000313" key="5">
    <source>
        <dbReference type="EMBL" id="KAK9080769.1"/>
    </source>
</evidence>
<keyword evidence="1 2" id="KW-0694">RNA-binding</keyword>
<feature type="region of interest" description="Disordered" evidence="3">
    <location>
        <begin position="231"/>
        <end position="258"/>
    </location>
</feature>
<dbReference type="CDD" id="cd21618">
    <property type="entry name" value="RRM_AtNSRA_like"/>
    <property type="match status" value="1"/>
</dbReference>
<dbReference type="InterPro" id="IPR035979">
    <property type="entry name" value="RBD_domain_sf"/>
</dbReference>
<dbReference type="Proteomes" id="UP001408789">
    <property type="component" value="Unassembled WGS sequence"/>
</dbReference>
<accession>A0AAP0E0V1</accession>
<evidence type="ECO:0000256" key="2">
    <source>
        <dbReference type="PROSITE-ProRule" id="PRU00176"/>
    </source>
</evidence>
<dbReference type="SUPFAM" id="SSF54928">
    <property type="entry name" value="RNA-binding domain, RBD"/>
    <property type="match status" value="1"/>
</dbReference>
<dbReference type="Gene3D" id="3.30.70.330">
    <property type="match status" value="1"/>
</dbReference>
<dbReference type="InterPro" id="IPR000504">
    <property type="entry name" value="RRM_dom"/>
</dbReference>
<dbReference type="InterPro" id="IPR012677">
    <property type="entry name" value="Nucleotide-bd_a/b_plait_sf"/>
</dbReference>
<keyword evidence="6" id="KW-1185">Reference proteome</keyword>
<dbReference type="AlphaFoldDB" id="A0AAP0E0V1"/>
<dbReference type="GO" id="GO:0003723">
    <property type="term" value="F:RNA binding"/>
    <property type="evidence" value="ECO:0007669"/>
    <property type="project" value="UniProtKB-UniRule"/>
</dbReference>
<evidence type="ECO:0000313" key="6">
    <source>
        <dbReference type="Proteomes" id="UP001408789"/>
    </source>
</evidence>
<gene>
    <name evidence="5" type="ORF">SSX86_000527</name>
</gene>
<name>A0AAP0E0V1_9ASTR</name>
<proteinExistence type="predicted"/>
<dbReference type="EMBL" id="JBCNJP010000002">
    <property type="protein sequence ID" value="KAK9080769.1"/>
    <property type="molecule type" value="Genomic_DNA"/>
</dbReference>
<dbReference type="PROSITE" id="PS50102">
    <property type="entry name" value="RRM"/>
    <property type="match status" value="1"/>
</dbReference>
<dbReference type="Pfam" id="PF00076">
    <property type="entry name" value="RRM_1"/>
    <property type="match status" value="1"/>
</dbReference>
<dbReference type="PANTHER" id="PTHR10501">
    <property type="entry name" value="U1 SMALL NUCLEAR RIBONUCLEOPROTEIN A/U2 SMALL NUCLEAR RIBONUCLEOPROTEIN B"/>
    <property type="match status" value="1"/>
</dbReference>
<dbReference type="SMART" id="SM00360">
    <property type="entry name" value="RRM"/>
    <property type="match status" value="1"/>
</dbReference>
<feature type="domain" description="RRM" evidence="4">
    <location>
        <begin position="158"/>
        <end position="244"/>
    </location>
</feature>
<organism evidence="5 6">
    <name type="scientific">Deinandra increscens subsp. villosa</name>
    <dbReference type="NCBI Taxonomy" id="3103831"/>
    <lineage>
        <taxon>Eukaryota</taxon>
        <taxon>Viridiplantae</taxon>
        <taxon>Streptophyta</taxon>
        <taxon>Embryophyta</taxon>
        <taxon>Tracheophyta</taxon>
        <taxon>Spermatophyta</taxon>
        <taxon>Magnoliopsida</taxon>
        <taxon>eudicotyledons</taxon>
        <taxon>Gunneridae</taxon>
        <taxon>Pentapetalae</taxon>
        <taxon>asterids</taxon>
        <taxon>campanulids</taxon>
        <taxon>Asterales</taxon>
        <taxon>Asteraceae</taxon>
        <taxon>Asteroideae</taxon>
        <taxon>Heliantheae alliance</taxon>
        <taxon>Madieae</taxon>
        <taxon>Madiinae</taxon>
        <taxon>Deinandra</taxon>
    </lineage>
</organism>